<dbReference type="EMBL" id="JAWWNJ010000078">
    <property type="protein sequence ID" value="KAK7005503.1"/>
    <property type="molecule type" value="Genomic_DNA"/>
</dbReference>
<reference evidence="2 3" key="1">
    <citation type="journal article" date="2024" name="J Genomics">
        <title>Draft genome sequencing and assembly of Favolaschia claudopus CIRM-BRFM 2984 isolated from oak limbs.</title>
        <authorList>
            <person name="Navarro D."/>
            <person name="Drula E."/>
            <person name="Chaduli D."/>
            <person name="Cazenave R."/>
            <person name="Ahrendt S."/>
            <person name="Wang J."/>
            <person name="Lipzen A."/>
            <person name="Daum C."/>
            <person name="Barry K."/>
            <person name="Grigoriev I.V."/>
            <person name="Favel A."/>
            <person name="Rosso M.N."/>
            <person name="Martin F."/>
        </authorList>
    </citation>
    <scope>NUCLEOTIDE SEQUENCE [LARGE SCALE GENOMIC DNA]</scope>
    <source>
        <strain evidence="2 3">CIRM-BRFM 2984</strain>
    </source>
</reference>
<keyword evidence="3" id="KW-1185">Reference proteome</keyword>
<name>A0AAW0A8Q2_9AGAR</name>
<organism evidence="2 3">
    <name type="scientific">Favolaschia claudopus</name>
    <dbReference type="NCBI Taxonomy" id="2862362"/>
    <lineage>
        <taxon>Eukaryota</taxon>
        <taxon>Fungi</taxon>
        <taxon>Dikarya</taxon>
        <taxon>Basidiomycota</taxon>
        <taxon>Agaricomycotina</taxon>
        <taxon>Agaricomycetes</taxon>
        <taxon>Agaricomycetidae</taxon>
        <taxon>Agaricales</taxon>
        <taxon>Marasmiineae</taxon>
        <taxon>Mycenaceae</taxon>
        <taxon>Favolaschia</taxon>
    </lineage>
</organism>
<comment type="caution">
    <text evidence="2">The sequence shown here is derived from an EMBL/GenBank/DDBJ whole genome shotgun (WGS) entry which is preliminary data.</text>
</comment>
<evidence type="ECO:0000313" key="2">
    <source>
        <dbReference type="EMBL" id="KAK7005503.1"/>
    </source>
</evidence>
<protein>
    <submittedName>
        <fullName evidence="2">Uncharacterized protein</fullName>
    </submittedName>
</protein>
<evidence type="ECO:0000256" key="1">
    <source>
        <dbReference type="SAM" id="MobiDB-lite"/>
    </source>
</evidence>
<evidence type="ECO:0000313" key="3">
    <source>
        <dbReference type="Proteomes" id="UP001362999"/>
    </source>
</evidence>
<accession>A0AAW0A8Q2</accession>
<gene>
    <name evidence="2" type="ORF">R3P38DRAFT_2794674</name>
</gene>
<dbReference type="Proteomes" id="UP001362999">
    <property type="component" value="Unassembled WGS sequence"/>
</dbReference>
<dbReference type="AlphaFoldDB" id="A0AAW0A8Q2"/>
<sequence>MDQRSCLHCAAEINKTVHPFSRTKQHKEIRLNANTKGRKKGPYEMRLTVATLSMQTYHPNVLTSVVEAASTFKIETGVLSVVPSSNRRERERQTRAIEWSASGSGMRREDGTNRQKAVRVAIDSGLSRQSRRGVLKNVSEEEVETQKRTRKGYSNANADTVLGDA</sequence>
<proteinExistence type="predicted"/>
<feature type="region of interest" description="Disordered" evidence="1">
    <location>
        <begin position="129"/>
        <end position="165"/>
    </location>
</feature>